<evidence type="ECO:0000313" key="2">
    <source>
        <dbReference type="Proteomes" id="UP000305282"/>
    </source>
</evidence>
<dbReference type="RefSeq" id="WP_136449134.1">
    <property type="nucleotide sequence ID" value="NZ_SSXH01000581.1"/>
</dbReference>
<protein>
    <submittedName>
        <fullName evidence="1">Uncharacterized protein</fullName>
    </submittedName>
</protein>
<keyword evidence="2" id="KW-1185">Reference proteome</keyword>
<proteinExistence type="predicted"/>
<sequence length="125" mass="13403">MSWKATTPDAPAVRVARDGAEVVIGYRSTNAGGDVRLPLVIWDSLAGATRAGRLDGLGEAWTPWLSSGGRARLHDGHIELGYGYLHGWGERLPEPVWRALAAGVRAGTLDDLPHADPQELAEVTR</sequence>
<accession>A0A4S5DI74</accession>
<evidence type="ECO:0000313" key="1">
    <source>
        <dbReference type="EMBL" id="THJ58061.1"/>
    </source>
</evidence>
<dbReference type="Proteomes" id="UP000305282">
    <property type="component" value="Unassembled WGS sequence"/>
</dbReference>
<dbReference type="AlphaFoldDB" id="A0A4S5DI74"/>
<dbReference type="EMBL" id="SSXH01000581">
    <property type="protein sequence ID" value="THJ58061.1"/>
    <property type="molecule type" value="Genomic_DNA"/>
</dbReference>
<comment type="caution">
    <text evidence="1">The sequence shown here is derived from an EMBL/GenBank/DDBJ whole genome shotgun (WGS) entry which is preliminary data.</text>
</comment>
<gene>
    <name evidence="1" type="ORF">E7Y31_18285</name>
</gene>
<dbReference type="OrthoDB" id="3214348at2"/>
<reference evidence="1 2" key="1">
    <citation type="submission" date="2019-04" db="EMBL/GenBank/DDBJ databases">
        <title>Draft genome sequences for three unisolated Alnus-infective Frankia Sp+ strains, AgTrS, AiOr and AvVan, the first sequenced Frankia strains able to sporulate in-planta.</title>
        <authorList>
            <person name="Bethencourt L."/>
            <person name="Vautrin F."/>
            <person name="Taib N."/>
            <person name="Dubost A."/>
            <person name="Castro-Garcia L."/>
            <person name="Imbaud O."/>
            <person name="Abrouk D."/>
            <person name="Fournier P."/>
            <person name="Briolay J."/>
            <person name="Nguyen A."/>
            <person name="Normand P."/>
            <person name="Fernandez M.P."/>
            <person name="Brochier-Armanet C."/>
            <person name="Herrera-Belaroussi A."/>
        </authorList>
    </citation>
    <scope>NUCLEOTIDE SEQUENCE [LARGE SCALE GENOMIC DNA]</scope>
    <source>
        <strain evidence="1 2">AvVan</strain>
    </source>
</reference>
<organism evidence="1 2">
    <name type="scientific">Candidatus Frankia alpina</name>
    <dbReference type="NCBI Taxonomy" id="2699483"/>
    <lineage>
        <taxon>Bacteria</taxon>
        <taxon>Bacillati</taxon>
        <taxon>Actinomycetota</taxon>
        <taxon>Actinomycetes</taxon>
        <taxon>Frankiales</taxon>
        <taxon>Frankiaceae</taxon>
        <taxon>Frankia</taxon>
    </lineage>
</organism>
<name>A0A4S5DI74_9ACTN</name>